<dbReference type="InterPro" id="IPR012580">
    <property type="entry name" value="NUC153"/>
</dbReference>
<feature type="domain" description="ESF1 RRM" evidence="7">
    <location>
        <begin position="159"/>
        <end position="333"/>
    </location>
</feature>
<feature type="compositionally biased region" description="Acidic residues" evidence="5">
    <location>
        <begin position="228"/>
        <end position="247"/>
    </location>
</feature>
<evidence type="ECO:0000256" key="4">
    <source>
        <dbReference type="ARBA" id="ARBA00023242"/>
    </source>
</evidence>
<comment type="subcellular location">
    <subcellularLocation>
        <location evidence="1">Nucleus</location>
        <location evidence="1">Nucleolus</location>
    </subcellularLocation>
</comment>
<comment type="caution">
    <text evidence="8">The sequence shown here is derived from an EMBL/GenBank/DDBJ whole genome shotgun (WGS) entry which is preliminary data.</text>
</comment>
<feature type="compositionally biased region" description="Acidic residues" evidence="5">
    <location>
        <begin position="629"/>
        <end position="638"/>
    </location>
</feature>
<dbReference type="Pfam" id="PF25121">
    <property type="entry name" value="RRM_ESF1"/>
    <property type="match status" value="1"/>
</dbReference>
<comment type="similarity">
    <text evidence="2">Belongs to the ESF1 family.</text>
</comment>
<dbReference type="GO" id="GO:0003723">
    <property type="term" value="F:RNA binding"/>
    <property type="evidence" value="ECO:0007669"/>
    <property type="project" value="TreeGrafter"/>
</dbReference>
<dbReference type="Pfam" id="PF08159">
    <property type="entry name" value="NUC153"/>
    <property type="match status" value="1"/>
</dbReference>
<dbReference type="Proteomes" id="UP001324427">
    <property type="component" value="Unassembled WGS sequence"/>
</dbReference>
<feature type="region of interest" description="Disordered" evidence="5">
    <location>
        <begin position="384"/>
        <end position="646"/>
    </location>
</feature>
<feature type="compositionally biased region" description="Basic residues" evidence="5">
    <location>
        <begin position="555"/>
        <end position="566"/>
    </location>
</feature>
<dbReference type="InterPro" id="IPR039754">
    <property type="entry name" value="Esf1"/>
</dbReference>
<organism evidence="8 9">
    <name type="scientific">Oleoguttula mirabilis</name>
    <dbReference type="NCBI Taxonomy" id="1507867"/>
    <lineage>
        <taxon>Eukaryota</taxon>
        <taxon>Fungi</taxon>
        <taxon>Dikarya</taxon>
        <taxon>Ascomycota</taxon>
        <taxon>Pezizomycotina</taxon>
        <taxon>Dothideomycetes</taxon>
        <taxon>Dothideomycetidae</taxon>
        <taxon>Mycosphaerellales</taxon>
        <taxon>Teratosphaeriaceae</taxon>
        <taxon>Oleoguttula</taxon>
    </lineage>
</organism>
<dbReference type="EMBL" id="JAVFHQ010000025">
    <property type="protein sequence ID" value="KAK4544342.1"/>
    <property type="molecule type" value="Genomic_DNA"/>
</dbReference>
<feature type="region of interest" description="Disordered" evidence="5">
    <location>
        <begin position="658"/>
        <end position="735"/>
    </location>
</feature>
<evidence type="ECO:0000256" key="5">
    <source>
        <dbReference type="SAM" id="MobiDB-lite"/>
    </source>
</evidence>
<evidence type="ECO:0000313" key="8">
    <source>
        <dbReference type="EMBL" id="KAK4544342.1"/>
    </source>
</evidence>
<keyword evidence="4" id="KW-0539">Nucleus</keyword>
<feature type="compositionally biased region" description="Basic and acidic residues" evidence="5">
    <location>
        <begin position="567"/>
        <end position="610"/>
    </location>
</feature>
<feature type="compositionally biased region" description="Basic and acidic residues" evidence="5">
    <location>
        <begin position="402"/>
        <end position="416"/>
    </location>
</feature>
<evidence type="ECO:0000313" key="9">
    <source>
        <dbReference type="Proteomes" id="UP001324427"/>
    </source>
</evidence>
<dbReference type="AlphaFoldDB" id="A0AAV9JGX8"/>
<gene>
    <name evidence="8" type="ORF">LTR36_004233</name>
</gene>
<evidence type="ECO:0000256" key="3">
    <source>
        <dbReference type="ARBA" id="ARBA00023054"/>
    </source>
</evidence>
<feature type="compositionally biased region" description="Basic and acidic residues" evidence="5">
    <location>
        <begin position="58"/>
        <end position="85"/>
    </location>
</feature>
<evidence type="ECO:0000256" key="1">
    <source>
        <dbReference type="ARBA" id="ARBA00004604"/>
    </source>
</evidence>
<feature type="compositionally biased region" description="Basic and acidic residues" evidence="5">
    <location>
        <begin position="477"/>
        <end position="490"/>
    </location>
</feature>
<evidence type="ECO:0000259" key="6">
    <source>
        <dbReference type="Pfam" id="PF08159"/>
    </source>
</evidence>
<keyword evidence="3" id="KW-0175">Coiled coil</keyword>
<evidence type="ECO:0008006" key="10">
    <source>
        <dbReference type="Google" id="ProtNLM"/>
    </source>
</evidence>
<reference evidence="8 9" key="1">
    <citation type="submission" date="2021-11" db="EMBL/GenBank/DDBJ databases">
        <title>Black yeast isolated from Biological Soil Crust.</title>
        <authorList>
            <person name="Kurbessoian T."/>
        </authorList>
    </citation>
    <scope>NUCLEOTIDE SEQUENCE [LARGE SCALE GENOMIC DNA]</scope>
    <source>
        <strain evidence="8 9">CCFEE 5522</strain>
    </source>
</reference>
<dbReference type="PANTHER" id="PTHR12202:SF0">
    <property type="entry name" value="ESF1 HOMOLOG"/>
    <property type="match status" value="1"/>
</dbReference>
<feature type="region of interest" description="Disordered" evidence="5">
    <location>
        <begin position="45"/>
        <end position="154"/>
    </location>
</feature>
<feature type="compositionally biased region" description="Basic and acidic residues" evidence="5">
    <location>
        <begin position="205"/>
        <end position="215"/>
    </location>
</feature>
<feature type="region of interest" description="Disordered" evidence="5">
    <location>
        <begin position="205"/>
        <end position="248"/>
    </location>
</feature>
<keyword evidence="9" id="KW-1185">Reference proteome</keyword>
<protein>
    <recommendedName>
        <fullName evidence="10">NUC153 domain-containing protein</fullName>
    </recommendedName>
</protein>
<accession>A0AAV9JGX8</accession>
<dbReference type="GO" id="GO:0005730">
    <property type="term" value="C:nucleolus"/>
    <property type="evidence" value="ECO:0007669"/>
    <property type="project" value="UniProtKB-SubCell"/>
</dbReference>
<feature type="compositionally biased region" description="Low complexity" evidence="5">
    <location>
        <begin position="389"/>
        <end position="399"/>
    </location>
</feature>
<feature type="compositionally biased region" description="Basic residues" evidence="5">
    <location>
        <begin position="611"/>
        <end position="623"/>
    </location>
</feature>
<dbReference type="GO" id="GO:0006364">
    <property type="term" value="P:rRNA processing"/>
    <property type="evidence" value="ECO:0007669"/>
    <property type="project" value="InterPro"/>
</dbReference>
<evidence type="ECO:0000259" key="7">
    <source>
        <dbReference type="Pfam" id="PF25121"/>
    </source>
</evidence>
<name>A0AAV9JGX8_9PEZI</name>
<dbReference type="PANTHER" id="PTHR12202">
    <property type="entry name" value="ESF1 HOMOLOG"/>
    <property type="match status" value="1"/>
</dbReference>
<feature type="compositionally biased region" description="Acidic residues" evidence="5">
    <location>
        <begin position="89"/>
        <end position="107"/>
    </location>
</feature>
<dbReference type="InterPro" id="IPR056750">
    <property type="entry name" value="RRM_ESF1"/>
</dbReference>
<proteinExistence type="inferred from homology"/>
<evidence type="ECO:0000256" key="2">
    <source>
        <dbReference type="ARBA" id="ARBA00009087"/>
    </source>
</evidence>
<feature type="compositionally biased region" description="Acidic residues" evidence="5">
    <location>
        <begin position="122"/>
        <end position="142"/>
    </location>
</feature>
<feature type="domain" description="NUC153" evidence="6">
    <location>
        <begin position="647"/>
        <end position="675"/>
    </location>
</feature>
<sequence>MADERFSALARDPRYRLPSRKEARTAVDPRFGRLFTDNDFGKKASVDRYGRKVKPGSGKKEMERLYRLDTETKPVKKGEKGEKEVVGSSEDEGAGEEGSEEEVEDEGVVARRDPARDGGFSESEEEATSEEEGSDIEAELAEETAGQEQTEVIPMGDVTRRIAAVNLDWDNIRASDILAVASSFIPASGRVESVTVYPSEFGRERLQREELEGPPREIFASSKRTDAENEEAESEAEEEESDDGEEDEKIKRQLLHAQATEGQEFDTAALRQYQLERLRYYYAVIACDSQPTAKALYDSMDGREYLSTANFFDLRFIPDDTTFDDDAPRDECTKLPEGYRPNEFRTEALTHSKVRLTWDDDDTTRKEVQKRAFSRAEIDENDLQAYIGSDSSDADSVASRKSTAEDRKAKKQEAQRQKMRAALGLGDEKSAKGKKAGGKKGEPVGDMQITFTSGLTSGEKDGSSGKGVFENEPQDEISTRERYIQKERDRKLKRKEKMKASRTGGDGDADDEEVTAAALNDDAPEVVAGAEDAEDAGFDDPFFNDPSSAAAAEKRARKAERQKKRDARALRDEEAAARRSELELLMADDKTGGDGVRHFDMREIEKAEKAAKRKGKKGSKKQQQKQEDAAGDGVEEGAEGFAVNTEDPRFKGVFESHEYALDPTHPRYKATQGMKALLEEGRKKRKRGNREDEEDGGEVARPGKQKAGGKGVKAKTSGDEEVRGLVARLKGGRKG</sequence>